<evidence type="ECO:0000313" key="6">
    <source>
        <dbReference type="EMBL" id="KAK4337222.1"/>
    </source>
</evidence>
<name>A0AAE1UNG1_9SOLA</name>
<dbReference type="GO" id="GO:0030127">
    <property type="term" value="C:COPII vesicle coat"/>
    <property type="evidence" value="ECO:0007669"/>
    <property type="project" value="InterPro"/>
</dbReference>
<feature type="repeat" description="ANK" evidence="2">
    <location>
        <begin position="815"/>
        <end position="847"/>
    </location>
</feature>
<dbReference type="SMART" id="SM00248">
    <property type="entry name" value="ANK"/>
    <property type="match status" value="4"/>
</dbReference>
<dbReference type="Proteomes" id="UP001291623">
    <property type="component" value="Unassembled WGS sequence"/>
</dbReference>
<keyword evidence="3" id="KW-0175">Coiled coil</keyword>
<dbReference type="PROSITE" id="PS50297">
    <property type="entry name" value="ANK_REP_REGION"/>
    <property type="match status" value="3"/>
</dbReference>
<dbReference type="SUPFAM" id="SSF82919">
    <property type="entry name" value="Zn-finger domain of Sec23/24"/>
    <property type="match status" value="1"/>
</dbReference>
<accession>A0AAE1UNG1</accession>
<dbReference type="SUPFAM" id="SSF81995">
    <property type="entry name" value="beta-sandwich domain of Sec23/24"/>
    <property type="match status" value="1"/>
</dbReference>
<gene>
    <name evidence="6" type="ORF">RND71_043728</name>
</gene>
<evidence type="ECO:0000256" key="1">
    <source>
        <dbReference type="ARBA" id="ARBA00008334"/>
    </source>
</evidence>
<dbReference type="InterPro" id="IPR036174">
    <property type="entry name" value="Znf_Sec23_Sec24_sf"/>
</dbReference>
<dbReference type="GO" id="GO:0008270">
    <property type="term" value="F:zinc ion binding"/>
    <property type="evidence" value="ECO:0007669"/>
    <property type="project" value="InterPro"/>
</dbReference>
<dbReference type="PANTHER" id="PTHR13803:SF4">
    <property type="entry name" value="SECRETORY 24CD, ISOFORM C"/>
    <property type="match status" value="1"/>
</dbReference>
<dbReference type="InterPro" id="IPR006896">
    <property type="entry name" value="Sec23/24_trunk_dom"/>
</dbReference>
<feature type="domain" description="AMMECR1" evidence="5">
    <location>
        <begin position="55"/>
        <end position="235"/>
    </location>
</feature>
<organism evidence="6 7">
    <name type="scientific">Anisodus tanguticus</name>
    <dbReference type="NCBI Taxonomy" id="243964"/>
    <lineage>
        <taxon>Eukaryota</taxon>
        <taxon>Viridiplantae</taxon>
        <taxon>Streptophyta</taxon>
        <taxon>Embryophyta</taxon>
        <taxon>Tracheophyta</taxon>
        <taxon>Spermatophyta</taxon>
        <taxon>Magnoliopsida</taxon>
        <taxon>eudicotyledons</taxon>
        <taxon>Gunneridae</taxon>
        <taxon>Pentapetalae</taxon>
        <taxon>asterids</taxon>
        <taxon>lamiids</taxon>
        <taxon>Solanales</taxon>
        <taxon>Solanaceae</taxon>
        <taxon>Solanoideae</taxon>
        <taxon>Hyoscyameae</taxon>
        <taxon>Anisodus</taxon>
    </lineage>
</organism>
<dbReference type="Gene3D" id="3.30.700.20">
    <property type="entry name" value="Hypothetical protein ph0010, domain 1"/>
    <property type="match status" value="1"/>
</dbReference>
<dbReference type="AlphaFoldDB" id="A0AAE1UNG1"/>
<comment type="similarity">
    <text evidence="1">Belongs to the SEC23/SEC24 family. SEC24 subfamily.</text>
</comment>
<evidence type="ECO:0000256" key="2">
    <source>
        <dbReference type="PROSITE-ProRule" id="PRU00023"/>
    </source>
</evidence>
<dbReference type="Pfam" id="PF04810">
    <property type="entry name" value="zf-Sec23_Sec24"/>
    <property type="match status" value="1"/>
</dbReference>
<dbReference type="PROSITE" id="PS50088">
    <property type="entry name" value="ANK_REPEAT"/>
    <property type="match status" value="3"/>
</dbReference>
<dbReference type="InterPro" id="IPR002733">
    <property type="entry name" value="AMMECR1_domain"/>
</dbReference>
<dbReference type="InterPro" id="IPR036770">
    <property type="entry name" value="Ankyrin_rpt-contain_sf"/>
</dbReference>
<dbReference type="Gene3D" id="1.25.40.20">
    <property type="entry name" value="Ankyrin repeat-containing domain"/>
    <property type="match status" value="1"/>
</dbReference>
<feature type="region of interest" description="Disordered" evidence="4">
    <location>
        <begin position="1140"/>
        <end position="1160"/>
    </location>
</feature>
<dbReference type="GO" id="GO:0006886">
    <property type="term" value="P:intracellular protein transport"/>
    <property type="evidence" value="ECO:0007669"/>
    <property type="project" value="InterPro"/>
</dbReference>
<dbReference type="Pfam" id="PF00023">
    <property type="entry name" value="Ank"/>
    <property type="match status" value="1"/>
</dbReference>
<evidence type="ECO:0000256" key="4">
    <source>
        <dbReference type="SAM" id="MobiDB-lite"/>
    </source>
</evidence>
<dbReference type="Pfam" id="PF04811">
    <property type="entry name" value="Sec23_trunk"/>
    <property type="match status" value="1"/>
</dbReference>
<feature type="coiled-coil region" evidence="3">
    <location>
        <begin position="1163"/>
        <end position="1218"/>
    </location>
</feature>
<dbReference type="PANTHER" id="PTHR13803">
    <property type="entry name" value="SEC24-RELATED PROTEIN"/>
    <property type="match status" value="1"/>
</dbReference>
<evidence type="ECO:0000256" key="3">
    <source>
        <dbReference type="SAM" id="Coils"/>
    </source>
</evidence>
<dbReference type="Pfam" id="PF01871">
    <property type="entry name" value="AMMECR1"/>
    <property type="match status" value="1"/>
</dbReference>
<protein>
    <recommendedName>
        <fullName evidence="5">AMMECR1 domain-containing protein</fullName>
    </recommendedName>
</protein>
<dbReference type="InterPro" id="IPR006895">
    <property type="entry name" value="Znf_Sec23_Sec24"/>
</dbReference>
<sequence length="1220" mass="138117">MNLLIDASEGRENTFHRAMDYCKDPYSFLKIYNQSEAAQIEAAIAASLQEIKNENKISENEIDSDIEIDNNDRIEEDSNLENWKDYLGPDDGKEAKILFRFPDGTKEQISFPASSHALKDPRFEPISKDEMPQLYVGVSILLNFEDGQNYLDWEVGKHGIIIKFHSDSGRKLHATFLPEVAPEQGMPTMNQPPMIPPNQMNPYPTANPMVSPTMMNQPQQTKQIDPDNVPSVIQVTESDRNKFFTKDLTYSTTIPSDLPPNETTIYDNNQVFLKMIDNGCARPNHIRSSIYNVPIKEEILKNTSIPFNVVVKPFDEFEVDDKFTVPVSQSEIIRCNRCKAYISPHMKFTDGGKRFQCSLCHHMNDVPPNYFVSLDHMEQRLDKYERPELHLGSYEFRTGQEFYRNKVLASRRPHIVFAFELTVNSKPLIQTISEHLIDVIKTSLPVDKIWNCPPPLIGFMTYNSKIQFYDVVNNGTSHIISDVSSTFPPFTTFLVDPVTQIDKIEQFLKKLPSLYSDNELETETILGPVIEAAFQTCNADSSNWFPNQEVKDKSKVLAVGKIYLFHCSLPTFGQDGVTPGRLKKRWTTVDDEAKRLLGTDKEKLILTPESSKYYTKLGEKCVSEYGSGVELFLFPPLNGSFVDIATISELIRLTGTGGIYKYFNDFSPRFIEDLKTSLQSTMAFDVILKVRTSTGIRPVNYYGNYYFSNLYDVEFAALNAGNSISVEFKYDEKLNENQFVIIQVAALYTSVSGDRRVRVHNLVLPVCSQIGEVYRSANCDALMNHLFRSYACRTGDVAEVKMLVESGAALTADWLGTSPLHLASQFGHTETADFLLKAGASRDTRTKVDRTPLHVAALEGHLPIVSLLLGNGAEIDAKDLLKMTPLHWAVERGHFEVVEYLLAHGSDVNLQSKFDKTPIDIAYDSGRTEMIPLLEKYINSFRPKNNQTLAIQNVKTRPTILPNKSNRTQKLVKNAISSNNLNDSSISSSVNKPLSLENIKKFINNNNTVVKKEFSSANKITTRSSSIQNNTATLTMNDANETIQWLEKNVISSSTATSTILNGKDDDEDYQIIQKSNQQNNSNKSSNLKNNIITITVNNQNFNQLIKNTQSSPFVLISGNEKDEKKKVIKFEKNNNNIKSNNTNNVSASNYSTVESSDQNDDCIDYSMEKDQLKEELLSIKNENKSLKEELKTIKSEKLSLMKELEKKDKIIDDLRKKYE</sequence>
<dbReference type="GO" id="GO:0070971">
    <property type="term" value="C:endoplasmic reticulum exit site"/>
    <property type="evidence" value="ECO:0007669"/>
    <property type="project" value="TreeGrafter"/>
</dbReference>
<dbReference type="EMBL" id="JAVYJV010000047">
    <property type="protein sequence ID" value="KAK4337222.1"/>
    <property type="molecule type" value="Genomic_DNA"/>
</dbReference>
<evidence type="ECO:0000259" key="5">
    <source>
        <dbReference type="PROSITE" id="PS51112"/>
    </source>
</evidence>
<dbReference type="Gene3D" id="3.40.50.410">
    <property type="entry name" value="von Willebrand factor, type A domain"/>
    <property type="match status" value="1"/>
</dbReference>
<dbReference type="Pfam" id="PF12796">
    <property type="entry name" value="Ank_2"/>
    <property type="match status" value="1"/>
</dbReference>
<feature type="compositionally biased region" description="Polar residues" evidence="4">
    <location>
        <begin position="1146"/>
        <end position="1157"/>
    </location>
</feature>
<reference evidence="6" key="1">
    <citation type="submission" date="2023-12" db="EMBL/GenBank/DDBJ databases">
        <title>Genome assembly of Anisodus tanguticus.</title>
        <authorList>
            <person name="Wang Y.-J."/>
        </authorList>
    </citation>
    <scope>NUCLEOTIDE SEQUENCE</scope>
    <source>
        <strain evidence="6">KB-2021</strain>
        <tissue evidence="6">Leaf</tissue>
    </source>
</reference>
<dbReference type="Gene3D" id="2.30.30.380">
    <property type="entry name" value="Zn-finger domain of Sec23/24"/>
    <property type="match status" value="1"/>
</dbReference>
<dbReference type="SUPFAM" id="SSF53300">
    <property type="entry name" value="vWA-like"/>
    <property type="match status" value="1"/>
</dbReference>
<dbReference type="InterPro" id="IPR027485">
    <property type="entry name" value="AMMECR1_N"/>
</dbReference>
<proteinExistence type="inferred from homology"/>
<feature type="repeat" description="ANK" evidence="2">
    <location>
        <begin position="881"/>
        <end position="913"/>
    </location>
</feature>
<keyword evidence="7" id="KW-1185">Reference proteome</keyword>
<keyword evidence="2" id="KW-0040">ANK repeat</keyword>
<dbReference type="InterPro" id="IPR050550">
    <property type="entry name" value="SEC23_SEC24_subfamily"/>
</dbReference>
<dbReference type="InterPro" id="IPR002110">
    <property type="entry name" value="Ankyrin_rpt"/>
</dbReference>
<feature type="repeat" description="ANK" evidence="2">
    <location>
        <begin position="848"/>
        <end position="880"/>
    </location>
</feature>
<dbReference type="GO" id="GO:0090110">
    <property type="term" value="P:COPII-coated vesicle cargo loading"/>
    <property type="evidence" value="ECO:0007669"/>
    <property type="project" value="TreeGrafter"/>
</dbReference>
<dbReference type="GO" id="GO:0000149">
    <property type="term" value="F:SNARE binding"/>
    <property type="evidence" value="ECO:0007669"/>
    <property type="project" value="TreeGrafter"/>
</dbReference>
<dbReference type="SUPFAM" id="SSF48403">
    <property type="entry name" value="Ankyrin repeat"/>
    <property type="match status" value="1"/>
</dbReference>
<comment type="caution">
    <text evidence="6">The sequence shown here is derived from an EMBL/GenBank/DDBJ whole genome shotgun (WGS) entry which is preliminary data.</text>
</comment>
<evidence type="ECO:0000313" key="7">
    <source>
        <dbReference type="Proteomes" id="UP001291623"/>
    </source>
</evidence>
<dbReference type="PRINTS" id="PR01415">
    <property type="entry name" value="ANKYRIN"/>
</dbReference>
<dbReference type="PROSITE" id="PS51112">
    <property type="entry name" value="AMMECR1"/>
    <property type="match status" value="1"/>
</dbReference>
<dbReference type="InterPro" id="IPR036071">
    <property type="entry name" value="AMMECR1_dom_sf"/>
</dbReference>
<dbReference type="InterPro" id="IPR012990">
    <property type="entry name" value="Beta-sandwich_Sec23_24"/>
</dbReference>
<dbReference type="SUPFAM" id="SSF143447">
    <property type="entry name" value="AMMECR1-like"/>
    <property type="match status" value="1"/>
</dbReference>
<dbReference type="Pfam" id="PF08033">
    <property type="entry name" value="Sec23_BS"/>
    <property type="match status" value="1"/>
</dbReference>
<dbReference type="InterPro" id="IPR036465">
    <property type="entry name" value="vWFA_dom_sf"/>
</dbReference>